<sequence>MISIKTVLQTSLPCGWTPLSSLPQKDPEDVHENKLILNDNSLTTLCPNVHCKGGARSGITSGSKAKLTAPMSGWKEVALISPGLTSESWSLLCPREEDRLQTPLVPSLVNTSRGTASSSRSSTAPGIQRQLLQVAARPQDKTKAPEWSGIFQSATAALGQAPPSALCDGERFLQEKQQALKQVVPRASKPERGIDQLVFPWLDFLYLDKYAAIYKWLMNAANRPSGHLPEPWMPTPTPQPLRGLLKVCRVVQAPALPQTGLHTIKEGRSKAIRDISAGAAICSHLAPP</sequence>
<organism evidence="1 2">
    <name type="scientific">Anas platyrhynchos</name>
    <name type="common">Mallard</name>
    <name type="synonym">Anas boschas</name>
    <dbReference type="NCBI Taxonomy" id="8839"/>
    <lineage>
        <taxon>Eukaryota</taxon>
        <taxon>Metazoa</taxon>
        <taxon>Chordata</taxon>
        <taxon>Craniata</taxon>
        <taxon>Vertebrata</taxon>
        <taxon>Euteleostomi</taxon>
        <taxon>Archelosauria</taxon>
        <taxon>Archosauria</taxon>
        <taxon>Dinosauria</taxon>
        <taxon>Saurischia</taxon>
        <taxon>Theropoda</taxon>
        <taxon>Coelurosauria</taxon>
        <taxon>Aves</taxon>
        <taxon>Neognathae</taxon>
        <taxon>Galloanserae</taxon>
        <taxon>Anseriformes</taxon>
        <taxon>Anatidae</taxon>
        <taxon>Anatinae</taxon>
        <taxon>Anas</taxon>
    </lineage>
</organism>
<proteinExistence type="predicted"/>
<evidence type="ECO:0000313" key="1">
    <source>
        <dbReference type="EMBL" id="EOA98761.1"/>
    </source>
</evidence>
<dbReference type="AlphaFoldDB" id="R0JNN0"/>
<evidence type="ECO:0000313" key="2">
    <source>
        <dbReference type="Proteomes" id="UP000296049"/>
    </source>
</evidence>
<reference evidence="2" key="1">
    <citation type="journal article" date="2013" name="Nat. Genet.">
        <title>The duck genome and transcriptome provide insight into an avian influenza virus reservoir species.</title>
        <authorList>
            <person name="Huang Y."/>
            <person name="Li Y."/>
            <person name="Burt D.W."/>
            <person name="Chen H."/>
            <person name="Zhang Y."/>
            <person name="Qian W."/>
            <person name="Kim H."/>
            <person name="Gan S."/>
            <person name="Zhao Y."/>
            <person name="Li J."/>
            <person name="Yi K."/>
            <person name="Feng H."/>
            <person name="Zhu P."/>
            <person name="Li B."/>
            <person name="Liu Q."/>
            <person name="Fairley S."/>
            <person name="Magor K.E."/>
            <person name="Du Z."/>
            <person name="Hu X."/>
            <person name="Goodman L."/>
            <person name="Tafer H."/>
            <person name="Vignal A."/>
            <person name="Lee T."/>
            <person name="Kim K.W."/>
            <person name="Sheng Z."/>
            <person name="An Y."/>
            <person name="Searle S."/>
            <person name="Herrero J."/>
            <person name="Groenen M.A."/>
            <person name="Crooijmans R.P."/>
            <person name="Faraut T."/>
            <person name="Cai Q."/>
            <person name="Webster R.G."/>
            <person name="Aldridge J.R."/>
            <person name="Warren W.C."/>
            <person name="Bartschat S."/>
            <person name="Kehr S."/>
            <person name="Marz M."/>
            <person name="Stadler P.F."/>
            <person name="Smith J."/>
            <person name="Kraus R.H."/>
            <person name="Zhao Y."/>
            <person name="Ren L."/>
            <person name="Fei J."/>
            <person name="Morisson M."/>
            <person name="Kaiser P."/>
            <person name="Griffin D.K."/>
            <person name="Rao M."/>
            <person name="Pitel F."/>
            <person name="Wang J."/>
            <person name="Li N."/>
        </authorList>
    </citation>
    <scope>NUCLEOTIDE SEQUENCE [LARGE SCALE GENOMIC DNA]</scope>
</reference>
<gene>
    <name evidence="1" type="ORF">Anapl_02945</name>
</gene>
<name>R0JNN0_ANAPL</name>
<keyword evidence="2" id="KW-1185">Reference proteome</keyword>
<protein>
    <submittedName>
        <fullName evidence="1">Uncharacterized protein</fullName>
    </submittedName>
</protein>
<dbReference type="EMBL" id="KB743435">
    <property type="protein sequence ID" value="EOA98761.1"/>
    <property type="molecule type" value="Genomic_DNA"/>
</dbReference>
<accession>R0JNN0</accession>
<dbReference type="Proteomes" id="UP000296049">
    <property type="component" value="Unassembled WGS sequence"/>
</dbReference>